<accession>A0A2Z4QFA6</accession>
<dbReference type="Proteomes" id="UP000251795">
    <property type="component" value="Segment"/>
</dbReference>
<evidence type="ECO:0000313" key="2">
    <source>
        <dbReference type="Proteomes" id="UP000251795"/>
    </source>
</evidence>
<evidence type="ECO:0000313" key="1">
    <source>
        <dbReference type="EMBL" id="AWY08604.1"/>
    </source>
</evidence>
<dbReference type="EMBL" id="MH248138">
    <property type="protein sequence ID" value="AWY08604.1"/>
    <property type="molecule type" value="Genomic_DNA"/>
</dbReference>
<protein>
    <submittedName>
        <fullName evidence="1">Uncharacterized protein</fullName>
    </submittedName>
</protein>
<sequence>MTHDVSTRLHSLLSGIALSDKRYANAAQGIIESISEAREPIQLPQSVLELMGTSNVPDIAPYDQADLLLIMDALGKALLYVQQTPDTTPVDDGLYRVYLSEYRAQYQSLTNDQLTSVFTRDKFEGLKPLRAYALAIVLSDIAADRRLPVPEVWTSVIDKYIKLGE</sequence>
<reference evidence="1 2" key="1">
    <citation type="submission" date="2018-04" db="EMBL/GenBank/DDBJ databases">
        <authorList>
            <person name="Go L.Y."/>
            <person name="Mitchell J.A."/>
        </authorList>
    </citation>
    <scope>NUCLEOTIDE SEQUENCE [LARGE SCALE GENOMIC DNA]</scope>
</reference>
<keyword evidence="2" id="KW-1185">Reference proteome</keyword>
<name>A0A2Z4QFA6_9CAUD</name>
<proteinExistence type="predicted"/>
<organism evidence="1 2">
    <name type="scientific">Erwinia phage vB_EamM_Alexandra</name>
    <dbReference type="NCBI Taxonomy" id="2201424"/>
    <lineage>
        <taxon>Viruses</taxon>
        <taxon>Duplodnaviria</taxon>
        <taxon>Heunggongvirae</taxon>
        <taxon>Uroviricota</taxon>
        <taxon>Caudoviricetes</taxon>
        <taxon>Alexandravirus</taxon>
        <taxon>Alexandravirus alexandra</taxon>
    </lineage>
</organism>
<gene>
    <name evidence="1" type="ORF">Alexandra_181</name>
</gene>